<evidence type="ECO:0000259" key="4">
    <source>
        <dbReference type="PROSITE" id="PS50109"/>
    </source>
</evidence>
<dbReference type="Pfam" id="PF02518">
    <property type="entry name" value="HATPase_c"/>
    <property type="match status" value="1"/>
</dbReference>
<proteinExistence type="predicted"/>
<accession>A0A5R9J591</accession>
<dbReference type="EC" id="2.7.13.3" evidence="2"/>
<organism evidence="5 6">
    <name type="scientific">Lichenicoccus roseus</name>
    <dbReference type="NCBI Taxonomy" id="2683649"/>
    <lineage>
        <taxon>Bacteria</taxon>
        <taxon>Pseudomonadati</taxon>
        <taxon>Pseudomonadota</taxon>
        <taxon>Alphaproteobacteria</taxon>
        <taxon>Acetobacterales</taxon>
        <taxon>Acetobacteraceae</taxon>
        <taxon>Lichenicoccus</taxon>
    </lineage>
</organism>
<evidence type="ECO:0000256" key="1">
    <source>
        <dbReference type="ARBA" id="ARBA00000085"/>
    </source>
</evidence>
<feature type="domain" description="Histidine kinase" evidence="4">
    <location>
        <begin position="65"/>
        <end position="285"/>
    </location>
</feature>
<dbReference type="InterPro" id="IPR003594">
    <property type="entry name" value="HATPase_dom"/>
</dbReference>
<dbReference type="OrthoDB" id="9806130at2"/>
<keyword evidence="3" id="KW-0597">Phosphoprotein</keyword>
<name>A0A5R9J591_9PROT</name>
<protein>
    <recommendedName>
        <fullName evidence="2">histidine kinase</fullName>
        <ecNumber evidence="2">2.7.13.3</ecNumber>
    </recommendedName>
</protein>
<dbReference type="PROSITE" id="PS50109">
    <property type="entry name" value="HIS_KIN"/>
    <property type="match status" value="1"/>
</dbReference>
<dbReference type="EMBL" id="VCDI01000016">
    <property type="protein sequence ID" value="TLU70516.1"/>
    <property type="molecule type" value="Genomic_DNA"/>
</dbReference>
<dbReference type="InterPro" id="IPR036890">
    <property type="entry name" value="HATPase_C_sf"/>
</dbReference>
<keyword evidence="5" id="KW-0808">Transferase</keyword>
<dbReference type="PRINTS" id="PR00344">
    <property type="entry name" value="BCTRLSENSOR"/>
</dbReference>
<dbReference type="Proteomes" id="UP000305654">
    <property type="component" value="Unassembled WGS sequence"/>
</dbReference>
<dbReference type="Gene3D" id="1.10.287.130">
    <property type="match status" value="1"/>
</dbReference>
<dbReference type="Gene3D" id="3.30.565.10">
    <property type="entry name" value="Histidine kinase-like ATPase, C-terminal domain"/>
    <property type="match status" value="1"/>
</dbReference>
<dbReference type="InterPro" id="IPR004358">
    <property type="entry name" value="Sig_transdc_His_kin-like_C"/>
</dbReference>
<dbReference type="CDD" id="cd00082">
    <property type="entry name" value="HisKA"/>
    <property type="match status" value="1"/>
</dbReference>
<dbReference type="PANTHER" id="PTHR43547:SF2">
    <property type="entry name" value="HYBRID SIGNAL TRANSDUCTION HISTIDINE KINASE C"/>
    <property type="match status" value="1"/>
</dbReference>
<evidence type="ECO:0000313" key="5">
    <source>
        <dbReference type="EMBL" id="TLU70516.1"/>
    </source>
</evidence>
<dbReference type="InterPro" id="IPR003661">
    <property type="entry name" value="HisK_dim/P_dom"/>
</dbReference>
<dbReference type="InterPro" id="IPR005467">
    <property type="entry name" value="His_kinase_dom"/>
</dbReference>
<evidence type="ECO:0000256" key="3">
    <source>
        <dbReference type="ARBA" id="ARBA00022553"/>
    </source>
</evidence>
<comment type="caution">
    <text evidence="5">The sequence shown here is derived from an EMBL/GenBank/DDBJ whole genome shotgun (WGS) entry which is preliminary data.</text>
</comment>
<dbReference type="SUPFAM" id="SSF55874">
    <property type="entry name" value="ATPase domain of HSP90 chaperone/DNA topoisomerase II/histidine kinase"/>
    <property type="match status" value="1"/>
</dbReference>
<comment type="catalytic activity">
    <reaction evidence="1">
        <text>ATP + protein L-histidine = ADP + protein N-phospho-L-histidine.</text>
        <dbReference type="EC" id="2.7.13.3"/>
    </reaction>
</comment>
<keyword evidence="5" id="KW-0418">Kinase</keyword>
<dbReference type="InterPro" id="IPR036097">
    <property type="entry name" value="HisK_dim/P_sf"/>
</dbReference>
<reference evidence="5 6" key="1">
    <citation type="submission" date="2019-05" db="EMBL/GenBank/DDBJ databases">
        <authorList>
            <person name="Pankratov T."/>
            <person name="Grouzdev D."/>
        </authorList>
    </citation>
    <scope>NUCLEOTIDE SEQUENCE [LARGE SCALE GENOMIC DNA]</scope>
    <source>
        <strain evidence="5 6">KEBCLARHB70R</strain>
    </source>
</reference>
<gene>
    <name evidence="5" type="ORF">FE263_21565</name>
</gene>
<dbReference type="AlphaFoldDB" id="A0A5R9J591"/>
<evidence type="ECO:0000313" key="6">
    <source>
        <dbReference type="Proteomes" id="UP000305654"/>
    </source>
</evidence>
<dbReference type="SMART" id="SM00387">
    <property type="entry name" value="HATPase_c"/>
    <property type="match status" value="1"/>
</dbReference>
<sequence>MVGPACVAPSIVSLQVTWQVRASLLMTISDAHSPDRIVLPASVSDELRLTELLAAVAARDSFIAVAAHELRNPMTPIVGQIELLLKGVKAGKYSSAQVEERLTRIHQSMQNYLRRAATLLDVSRITSGNFKLAPAPCNLGEIIRLVAETFGETARHAGTLLEVDAPQSIPGSWDRLALEQVIDNLVSNAIKYGGKSPVLVSVEDPAGGSSVVIRIRDHGPGISPQNKERIFGQFERAIGADERQTGFGVGLWVVGQIVEAMEGVISVTDAEGGGTVFEVVLPKYSKDKP</sequence>
<dbReference type="SUPFAM" id="SSF47384">
    <property type="entry name" value="Homodimeric domain of signal transducing histidine kinase"/>
    <property type="match status" value="1"/>
</dbReference>
<dbReference type="SMART" id="SM00388">
    <property type="entry name" value="HisKA"/>
    <property type="match status" value="1"/>
</dbReference>
<dbReference type="Pfam" id="PF00512">
    <property type="entry name" value="HisKA"/>
    <property type="match status" value="1"/>
</dbReference>
<dbReference type="GO" id="GO:0000155">
    <property type="term" value="F:phosphorelay sensor kinase activity"/>
    <property type="evidence" value="ECO:0007669"/>
    <property type="project" value="InterPro"/>
</dbReference>
<keyword evidence="6" id="KW-1185">Reference proteome</keyword>
<dbReference type="PANTHER" id="PTHR43547">
    <property type="entry name" value="TWO-COMPONENT HISTIDINE KINASE"/>
    <property type="match status" value="1"/>
</dbReference>
<evidence type="ECO:0000256" key="2">
    <source>
        <dbReference type="ARBA" id="ARBA00012438"/>
    </source>
</evidence>